<evidence type="ECO:0000259" key="1">
    <source>
        <dbReference type="Pfam" id="PF00975"/>
    </source>
</evidence>
<keyword evidence="3" id="KW-1185">Reference proteome</keyword>
<protein>
    <submittedName>
        <fullName evidence="2">Thioesterase TR09</fullName>
    </submittedName>
</protein>
<dbReference type="Proteomes" id="UP001338125">
    <property type="component" value="Unassembled WGS sequence"/>
</dbReference>
<evidence type="ECO:0000313" key="3">
    <source>
        <dbReference type="Proteomes" id="UP001338125"/>
    </source>
</evidence>
<dbReference type="Gene3D" id="3.40.50.1820">
    <property type="entry name" value="alpha/beta hydrolase"/>
    <property type="match status" value="1"/>
</dbReference>
<sequence length="321" mass="35443">MYQGGPNPSKVQVTPAYKRANPPPPLVLIHDGGGTTFGYFVLGNLGREVWAIHNPNYWSGEAFEGGMDGMATKYIEYMYKEGIKGTIMLGGWSLGGYLSLAVANMLAKDPDAKIKIAGIIMMDTPYHVPRAQLTDAVDDPEIPGIPEQVQKAFDRCDEMLEHWEVPKYDAPACDGKTVFFGVGGRRYTVTPGHTLYKPVGGTWRPIDTTPYKPTEAVDKPISPPPTVLIKCVKSMPLPAGREENFLIDKYRDERLLGWEDKYPDFIKAVIDFDSDHYNMFDKDNNDSMKKLTGNLTEALEILGSIGGAGRAPAAGRSLDFF</sequence>
<feature type="domain" description="Thioesterase" evidence="1">
    <location>
        <begin position="26"/>
        <end position="161"/>
    </location>
</feature>
<name>A0ABR0S9W3_9HYPO</name>
<evidence type="ECO:0000313" key="2">
    <source>
        <dbReference type="EMBL" id="KAK5988949.1"/>
    </source>
</evidence>
<dbReference type="InterPro" id="IPR001031">
    <property type="entry name" value="Thioesterase"/>
</dbReference>
<dbReference type="SUPFAM" id="SSF53474">
    <property type="entry name" value="alpha/beta-Hydrolases"/>
    <property type="match status" value="1"/>
</dbReference>
<proteinExistence type="predicted"/>
<dbReference type="InterPro" id="IPR029058">
    <property type="entry name" value="AB_hydrolase_fold"/>
</dbReference>
<dbReference type="Pfam" id="PF00975">
    <property type="entry name" value="Thioesterase"/>
    <property type="match status" value="1"/>
</dbReference>
<comment type="caution">
    <text evidence="2">The sequence shown here is derived from an EMBL/GenBank/DDBJ whole genome shotgun (WGS) entry which is preliminary data.</text>
</comment>
<accession>A0ABR0S9W3</accession>
<reference evidence="2 3" key="1">
    <citation type="submission" date="2024-01" db="EMBL/GenBank/DDBJ databases">
        <title>Complete genome of Cladobotryum mycophilum ATHUM6906.</title>
        <authorList>
            <person name="Christinaki A.C."/>
            <person name="Myridakis A.I."/>
            <person name="Kouvelis V.N."/>
        </authorList>
    </citation>
    <scope>NUCLEOTIDE SEQUENCE [LARGE SCALE GENOMIC DNA]</scope>
    <source>
        <strain evidence="2 3">ATHUM6906</strain>
    </source>
</reference>
<organism evidence="2 3">
    <name type="scientific">Cladobotryum mycophilum</name>
    <dbReference type="NCBI Taxonomy" id="491253"/>
    <lineage>
        <taxon>Eukaryota</taxon>
        <taxon>Fungi</taxon>
        <taxon>Dikarya</taxon>
        <taxon>Ascomycota</taxon>
        <taxon>Pezizomycotina</taxon>
        <taxon>Sordariomycetes</taxon>
        <taxon>Hypocreomycetidae</taxon>
        <taxon>Hypocreales</taxon>
        <taxon>Hypocreaceae</taxon>
        <taxon>Cladobotryum</taxon>
    </lineage>
</organism>
<gene>
    <name evidence="2" type="ORF">PT974_10447</name>
</gene>
<dbReference type="EMBL" id="JAVFKD010000015">
    <property type="protein sequence ID" value="KAK5988949.1"/>
    <property type="molecule type" value="Genomic_DNA"/>
</dbReference>